<reference evidence="4 5" key="1">
    <citation type="submission" date="2019-08" db="EMBL/GenBank/DDBJ databases">
        <title>In-depth cultivation of the pig gut microbiome towards novel bacterial diversity and tailored functional studies.</title>
        <authorList>
            <person name="Wylensek D."/>
            <person name="Hitch T.C.A."/>
            <person name="Clavel T."/>
        </authorList>
    </citation>
    <scope>NUCLEOTIDE SEQUENCE [LARGE SCALE GENOMIC DNA]</scope>
    <source>
        <strain evidence="4 5">68-1-5</strain>
    </source>
</reference>
<dbReference type="Pfam" id="PF09479">
    <property type="entry name" value="Flg_new"/>
    <property type="match status" value="1"/>
</dbReference>
<evidence type="ECO:0000313" key="5">
    <source>
        <dbReference type="Proteomes" id="UP000434409"/>
    </source>
</evidence>
<dbReference type="InterPro" id="IPR011050">
    <property type="entry name" value="Pectin_lyase_fold/virulence"/>
</dbReference>
<accession>A0A6N7V518</accession>
<dbReference type="RefSeq" id="WP_154477829.1">
    <property type="nucleotide sequence ID" value="NZ_VULY01000018.1"/>
</dbReference>
<evidence type="ECO:0000313" key="4">
    <source>
        <dbReference type="EMBL" id="MSR94282.1"/>
    </source>
</evidence>
<dbReference type="SUPFAM" id="SSF51126">
    <property type="entry name" value="Pectin lyase-like"/>
    <property type="match status" value="1"/>
</dbReference>
<gene>
    <name evidence="4" type="ORF">FYJ34_08440</name>
</gene>
<feature type="region of interest" description="Disordered" evidence="2">
    <location>
        <begin position="1173"/>
        <end position="1221"/>
    </location>
</feature>
<evidence type="ECO:0000256" key="2">
    <source>
        <dbReference type="SAM" id="MobiDB-lite"/>
    </source>
</evidence>
<comment type="subcellular location">
    <subcellularLocation>
        <location evidence="1">Cell envelope</location>
    </subcellularLocation>
</comment>
<proteinExistence type="predicted"/>
<organism evidence="4 5">
    <name type="scientific">Suipraeoptans intestinalis</name>
    <dbReference type="NCBI Taxonomy" id="2606628"/>
    <lineage>
        <taxon>Bacteria</taxon>
        <taxon>Bacillati</taxon>
        <taxon>Bacillota</taxon>
        <taxon>Clostridia</taxon>
        <taxon>Lachnospirales</taxon>
        <taxon>Lachnospiraceae</taxon>
        <taxon>Suipraeoptans</taxon>
    </lineage>
</organism>
<feature type="compositionally biased region" description="Polar residues" evidence="2">
    <location>
        <begin position="1177"/>
        <end position="1187"/>
    </location>
</feature>
<dbReference type="Pfam" id="PF05709">
    <property type="entry name" value="Sipho_tail"/>
    <property type="match status" value="1"/>
</dbReference>
<name>A0A6N7V518_9FIRM</name>
<feature type="domain" description="Siphovirus-type tail component RIFT-related" evidence="3">
    <location>
        <begin position="819"/>
        <end position="876"/>
    </location>
</feature>
<dbReference type="InterPro" id="IPR008841">
    <property type="entry name" value="Siphovirus-type_tail_N"/>
</dbReference>
<dbReference type="AlphaFoldDB" id="A0A6N7V518"/>
<dbReference type="GO" id="GO:0030313">
    <property type="term" value="C:cell envelope"/>
    <property type="evidence" value="ECO:0007669"/>
    <property type="project" value="UniProtKB-SubCell"/>
</dbReference>
<comment type="caution">
    <text evidence="4">The sequence shown here is derived from an EMBL/GenBank/DDBJ whole genome shotgun (WGS) entry which is preliminary data.</text>
</comment>
<dbReference type="InterPro" id="IPR042229">
    <property type="entry name" value="Listeria/Bacterioides_rpt_sf"/>
</dbReference>
<evidence type="ECO:0000259" key="3">
    <source>
        <dbReference type="Pfam" id="PF05709"/>
    </source>
</evidence>
<dbReference type="EMBL" id="VULY01000018">
    <property type="protein sequence ID" value="MSR94282.1"/>
    <property type="molecule type" value="Genomic_DNA"/>
</dbReference>
<dbReference type="Proteomes" id="UP000434409">
    <property type="component" value="Unassembled WGS sequence"/>
</dbReference>
<evidence type="ECO:0000256" key="1">
    <source>
        <dbReference type="ARBA" id="ARBA00004196"/>
    </source>
</evidence>
<dbReference type="Gene3D" id="2.60.40.4270">
    <property type="entry name" value="Listeria-Bacteroides repeat domain"/>
    <property type="match status" value="1"/>
</dbReference>
<sequence length="1248" mass="136254">MEKLGKKLLWALLFAWLLGWSSQGALQVQAEDATIYLDAAAGDDTRDGLTPETAVKTFAKAVSLMPENGTIQVKSFDKAAGIVFNKPGTLVIAEDLAMQGSGVGITLKKGTHLKVADGKTLTMSGYGKAVVVEKDAQINDGTYKFTFPTNGFAFVISGGQIKGSAPGKVNMDITNGYFQSNSADSVFENLTLNQRYEGDKWQLYEWNGFRAVNSTLKLYHLPVYFKGPVTLDGSTLSIDGAGVSYQTGLNLDNAWTVGQYHITNHSLLEVKNFSSHWRGKGITLGYGIKMLVDNDSTVRVTNNRNGGLNVNEGQVTFDGATLEGANHSGSHFGVQNKAGNKITFLGNSRVETPAQASVDNGLSDSKRDYVVLGGSHLVKYDDKYQSGKAIPVNGEEHGNERLSLFTLSDSSVSQLNVLDQNGAAYTYLVANPSSDQKKHVWVPAAKVTFQVNEVSAVFPDGSAADKEVLGMRGMKLSDAKEANGAEVVIPGEPTAASGKTFAGWFYKDGEEEKQYDPQAVLTKDLVVYAKWTGEAVNKLVAYEINNGSGAKPTIIAGEVKEDTIQIVSLAEVQKVNPAFETVGKNFTYWSTDKEGKEKVEAGDFVPLNGKDAVTIYANWEPKKYTVRFSANGGKFSADSPFKAEATKDKFTIETDATGGEVAVAKEKAEHGTTLRKFTSAIQVNGINEPNKTMAGRDYHSIYYVDGWFGDSYYWYSDPDQNKTASASASITEDMTYYIKWKPDAGVEEIREEVGIQGDIWGRSGETSSQKEFHVAGETISFTGAVKTAEIKEKMKGIEALYPTDKTIDLSELRSSFTATLTVPEGVRMPETAKAKAAGMNGAFEVTGTKIQDRTIVVDFALKAEKIKTYADLKQAISGTDEYLTVTVDGFELAPEIVDRKMLTVTGTVTGTFHSIAAVTLEDSTKSVKIFDFGFEATQEPSGKDEVAQDDATIQFTVEGRVPQEETLLGDILIGDDTEHDKLHEVKKDEEVDYTGRLNITDIQDKINLLAAAYGGDLEAIRVEGLDSSFTAVFTLPDTLDLQKDSKVTFTENDLFEVKPENIIREDHAVTVKMTLKKQYSKFVDLQKDVNSISEYLNLTISKVKVRETVKAEEKLTVTGQVDGSFRSVAVSAGGKREFYYYHWTAKQDPAGRDVDQAEGDMDTIQYTVVVKKEDTSIDPSGPNTPEKPQNPKKPASSDKTKEAGKRGKKAPKTADARDGRGYMAVMLLAGGILVMNRERRRRRSEQSR</sequence>
<protein>
    <recommendedName>
        <fullName evidence="3">Siphovirus-type tail component RIFT-related domain-containing protein</fullName>
    </recommendedName>
</protein>
<keyword evidence="5" id="KW-1185">Reference proteome</keyword>
<dbReference type="InterPro" id="IPR013378">
    <property type="entry name" value="InlB-like_B-rpt"/>
</dbReference>
<feature type="compositionally biased region" description="Basic and acidic residues" evidence="2">
    <location>
        <begin position="1195"/>
        <end position="1205"/>
    </location>
</feature>